<dbReference type="GO" id="GO:0046983">
    <property type="term" value="F:protein dimerization activity"/>
    <property type="evidence" value="ECO:0007669"/>
    <property type="project" value="InterPro"/>
</dbReference>
<evidence type="ECO:0000313" key="3">
    <source>
        <dbReference type="Proteomes" id="UP001058974"/>
    </source>
</evidence>
<dbReference type="PANTHER" id="PTHR46481">
    <property type="entry name" value="ZINC FINGER BED DOMAIN-CONTAINING PROTEIN 4"/>
    <property type="match status" value="1"/>
</dbReference>
<dbReference type="Pfam" id="PF05699">
    <property type="entry name" value="Dimer_Tnp_hAT"/>
    <property type="match status" value="1"/>
</dbReference>
<dbReference type="InterPro" id="IPR012337">
    <property type="entry name" value="RNaseH-like_sf"/>
</dbReference>
<protein>
    <recommendedName>
        <fullName evidence="1">HAT C-terminal dimerisation domain-containing protein</fullName>
    </recommendedName>
</protein>
<dbReference type="Gramene" id="Psat04G0222600-T1">
    <property type="protein sequence ID" value="KAI5417540.1"/>
    <property type="gene ID" value="KIW84_042226"/>
</dbReference>
<comment type="caution">
    <text evidence="2">The sequence shown here is derived from an EMBL/GenBank/DDBJ whole genome shotgun (WGS) entry which is preliminary data.</text>
</comment>
<keyword evidence="3" id="KW-1185">Reference proteome</keyword>
<accession>A0A9D4XDU3</accession>
<evidence type="ECO:0000313" key="2">
    <source>
        <dbReference type="EMBL" id="KAI5417540.1"/>
    </source>
</evidence>
<organism evidence="2 3">
    <name type="scientific">Pisum sativum</name>
    <name type="common">Garden pea</name>
    <name type="synonym">Lathyrus oleraceus</name>
    <dbReference type="NCBI Taxonomy" id="3888"/>
    <lineage>
        <taxon>Eukaryota</taxon>
        <taxon>Viridiplantae</taxon>
        <taxon>Streptophyta</taxon>
        <taxon>Embryophyta</taxon>
        <taxon>Tracheophyta</taxon>
        <taxon>Spermatophyta</taxon>
        <taxon>Magnoliopsida</taxon>
        <taxon>eudicotyledons</taxon>
        <taxon>Gunneridae</taxon>
        <taxon>Pentapetalae</taxon>
        <taxon>rosids</taxon>
        <taxon>fabids</taxon>
        <taxon>Fabales</taxon>
        <taxon>Fabaceae</taxon>
        <taxon>Papilionoideae</taxon>
        <taxon>50 kb inversion clade</taxon>
        <taxon>NPAAA clade</taxon>
        <taxon>Hologalegina</taxon>
        <taxon>IRL clade</taxon>
        <taxon>Fabeae</taxon>
        <taxon>Lathyrus</taxon>
    </lineage>
</organism>
<dbReference type="InterPro" id="IPR008906">
    <property type="entry name" value="HATC_C_dom"/>
</dbReference>
<dbReference type="AlphaFoldDB" id="A0A9D4XDU3"/>
<sequence length="153" mass="17043">MAKTIKKCLNGWELNRVLSVTMDNASSNDVGIQHLKRLLLSQNGLVLNGEYLHTRCCAHILNLIVKDGMKEDDDFVVRIRAAVSTGVRILGAYRNSLTTASVEALICTEDWLKRVIPSFLSIEDLDNIDRIEDELYSTQDVGNCSAFVSVVDD</sequence>
<evidence type="ECO:0000259" key="1">
    <source>
        <dbReference type="Pfam" id="PF05699"/>
    </source>
</evidence>
<dbReference type="InterPro" id="IPR052035">
    <property type="entry name" value="ZnF_BED_domain_contain"/>
</dbReference>
<proteinExistence type="predicted"/>
<dbReference type="PANTHER" id="PTHR46481:SF8">
    <property type="entry name" value="ZINC FINGER BED DOMAIN-CONTAINING PROTEIN RICESLEEPER 1-LIKE"/>
    <property type="match status" value="1"/>
</dbReference>
<dbReference type="Proteomes" id="UP001058974">
    <property type="component" value="Chromosome 4"/>
</dbReference>
<reference evidence="2 3" key="1">
    <citation type="journal article" date="2022" name="Nat. Genet.">
        <title>Improved pea reference genome and pan-genome highlight genomic features and evolutionary characteristics.</title>
        <authorList>
            <person name="Yang T."/>
            <person name="Liu R."/>
            <person name="Luo Y."/>
            <person name="Hu S."/>
            <person name="Wang D."/>
            <person name="Wang C."/>
            <person name="Pandey M.K."/>
            <person name="Ge S."/>
            <person name="Xu Q."/>
            <person name="Li N."/>
            <person name="Li G."/>
            <person name="Huang Y."/>
            <person name="Saxena R.K."/>
            <person name="Ji Y."/>
            <person name="Li M."/>
            <person name="Yan X."/>
            <person name="He Y."/>
            <person name="Liu Y."/>
            <person name="Wang X."/>
            <person name="Xiang C."/>
            <person name="Varshney R.K."/>
            <person name="Ding H."/>
            <person name="Gao S."/>
            <person name="Zong X."/>
        </authorList>
    </citation>
    <scope>NUCLEOTIDE SEQUENCE [LARGE SCALE GENOMIC DNA]</scope>
    <source>
        <strain evidence="2 3">cv. Zhongwan 6</strain>
    </source>
</reference>
<feature type="domain" description="HAT C-terminal dimerisation" evidence="1">
    <location>
        <begin position="82"/>
        <end position="112"/>
    </location>
</feature>
<dbReference type="SUPFAM" id="SSF53098">
    <property type="entry name" value="Ribonuclease H-like"/>
    <property type="match status" value="1"/>
</dbReference>
<name>A0A9D4XDU3_PEA</name>
<dbReference type="EMBL" id="JAMSHJ010000004">
    <property type="protein sequence ID" value="KAI5417540.1"/>
    <property type="molecule type" value="Genomic_DNA"/>
</dbReference>
<gene>
    <name evidence="2" type="ORF">KIW84_042226</name>
</gene>